<dbReference type="KEGG" id="amt:Amet_2488"/>
<evidence type="ECO:0000256" key="1">
    <source>
        <dbReference type="ARBA" id="ARBA00001864"/>
    </source>
</evidence>
<dbReference type="EC" id="4.2.1.10" evidence="5"/>
<evidence type="ECO:0000313" key="7">
    <source>
        <dbReference type="EMBL" id="ABR48641.1"/>
    </source>
</evidence>
<dbReference type="GO" id="GO:0009423">
    <property type="term" value="P:chorismate biosynthetic process"/>
    <property type="evidence" value="ECO:0007669"/>
    <property type="project" value="UniProtKB-UniPathway"/>
</dbReference>
<dbReference type="EMBL" id="CP000724">
    <property type="protein sequence ID" value="ABR48641.1"/>
    <property type="molecule type" value="Genomic_DNA"/>
</dbReference>
<organism evidence="7 8">
    <name type="scientific">Alkaliphilus metalliredigens (strain QYMF)</name>
    <dbReference type="NCBI Taxonomy" id="293826"/>
    <lineage>
        <taxon>Bacteria</taxon>
        <taxon>Bacillati</taxon>
        <taxon>Bacillota</taxon>
        <taxon>Clostridia</taxon>
        <taxon>Peptostreptococcales</taxon>
        <taxon>Natronincolaceae</taxon>
        <taxon>Alkaliphilus</taxon>
    </lineage>
</organism>
<dbReference type="GO" id="GO:0003855">
    <property type="term" value="F:3-dehydroquinate dehydratase activity"/>
    <property type="evidence" value="ECO:0007669"/>
    <property type="project" value="UniProtKB-EC"/>
</dbReference>
<evidence type="ECO:0000256" key="4">
    <source>
        <dbReference type="ARBA" id="ARBA00011193"/>
    </source>
</evidence>
<accession>A6TR23</accession>
<keyword evidence="6" id="KW-0456">Lyase</keyword>
<keyword evidence="8" id="KW-1185">Reference proteome</keyword>
<gene>
    <name evidence="7" type="ordered locus">Amet_2488</name>
</gene>
<evidence type="ECO:0000313" key="8">
    <source>
        <dbReference type="Proteomes" id="UP000001572"/>
    </source>
</evidence>
<dbReference type="HOGENOM" id="CLU_2912203_0_0_9"/>
<dbReference type="InterPro" id="IPR036441">
    <property type="entry name" value="DHquinase_II_sf"/>
</dbReference>
<evidence type="ECO:0000256" key="2">
    <source>
        <dbReference type="ARBA" id="ARBA00004902"/>
    </source>
</evidence>
<comment type="subunit">
    <text evidence="4">Homododecamer.</text>
</comment>
<dbReference type="eggNOG" id="COG0757">
    <property type="taxonomic scope" value="Bacteria"/>
</dbReference>
<sequence>MTLAEINEILLTEVAKNNVQLDIIQTNRQHSATACACLGQVGGFAVSSYVLALKALVEYTQ</sequence>
<dbReference type="AlphaFoldDB" id="A6TR23"/>
<protein>
    <recommendedName>
        <fullName evidence="5">3-dehydroquinate dehydratase</fullName>
        <ecNumber evidence="5">4.2.1.10</ecNumber>
    </recommendedName>
</protein>
<proteinExistence type="inferred from homology"/>
<dbReference type="Proteomes" id="UP000001572">
    <property type="component" value="Chromosome"/>
</dbReference>
<comment type="similarity">
    <text evidence="3">Belongs to the type-II 3-dehydroquinase family.</text>
</comment>
<reference evidence="8" key="1">
    <citation type="journal article" date="2016" name="Genome Announc.">
        <title>Complete genome sequence of Alkaliphilus metalliredigens strain QYMF, an alkaliphilic and metal-reducing bacterium isolated from borax-contaminated leachate ponds.</title>
        <authorList>
            <person name="Hwang C."/>
            <person name="Copeland A."/>
            <person name="Lucas S."/>
            <person name="Lapidus A."/>
            <person name="Barry K."/>
            <person name="Detter J.C."/>
            <person name="Glavina Del Rio T."/>
            <person name="Hammon N."/>
            <person name="Israni S."/>
            <person name="Dalin E."/>
            <person name="Tice H."/>
            <person name="Pitluck S."/>
            <person name="Chertkov O."/>
            <person name="Brettin T."/>
            <person name="Bruce D."/>
            <person name="Han C."/>
            <person name="Schmutz J."/>
            <person name="Larimer F."/>
            <person name="Land M.L."/>
            <person name="Hauser L."/>
            <person name="Kyrpides N."/>
            <person name="Mikhailova N."/>
            <person name="Ye Q."/>
            <person name="Zhou J."/>
            <person name="Richardson P."/>
            <person name="Fields M.W."/>
        </authorList>
    </citation>
    <scope>NUCLEOTIDE SEQUENCE [LARGE SCALE GENOMIC DNA]</scope>
    <source>
        <strain evidence="8">QYMF</strain>
    </source>
</reference>
<evidence type="ECO:0000256" key="5">
    <source>
        <dbReference type="ARBA" id="ARBA00012060"/>
    </source>
</evidence>
<dbReference type="SUPFAM" id="SSF52304">
    <property type="entry name" value="Type II 3-dehydroquinate dehydratase"/>
    <property type="match status" value="1"/>
</dbReference>
<evidence type="ECO:0000256" key="6">
    <source>
        <dbReference type="ARBA" id="ARBA00023239"/>
    </source>
</evidence>
<dbReference type="UniPathway" id="UPA00053">
    <property type="reaction ID" value="UER00086"/>
</dbReference>
<comment type="catalytic activity">
    <reaction evidence="1">
        <text>3-dehydroquinate = 3-dehydroshikimate + H2O</text>
        <dbReference type="Rhea" id="RHEA:21096"/>
        <dbReference type="ChEBI" id="CHEBI:15377"/>
        <dbReference type="ChEBI" id="CHEBI:16630"/>
        <dbReference type="ChEBI" id="CHEBI:32364"/>
        <dbReference type="EC" id="4.2.1.10"/>
    </reaction>
</comment>
<comment type="pathway">
    <text evidence="2">Metabolic intermediate biosynthesis; chorismate biosynthesis; chorismate from D-erythrose 4-phosphate and phosphoenolpyruvate: step 3/7.</text>
</comment>
<evidence type="ECO:0000256" key="3">
    <source>
        <dbReference type="ARBA" id="ARBA00011037"/>
    </source>
</evidence>
<dbReference type="RefSeq" id="WP_012063616.1">
    <property type="nucleotide sequence ID" value="NC_009633.1"/>
</dbReference>
<name>A6TR23_ALKMQ</name>
<dbReference type="STRING" id="293826.Amet_2488"/>